<feature type="non-terminal residue" evidence="1">
    <location>
        <position position="349"/>
    </location>
</feature>
<dbReference type="Gene3D" id="3.30.200.20">
    <property type="entry name" value="Phosphorylase Kinase, domain 1"/>
    <property type="match status" value="1"/>
</dbReference>
<organism evidence="1 2">
    <name type="scientific">Prorocentrum cordatum</name>
    <dbReference type="NCBI Taxonomy" id="2364126"/>
    <lineage>
        <taxon>Eukaryota</taxon>
        <taxon>Sar</taxon>
        <taxon>Alveolata</taxon>
        <taxon>Dinophyceae</taxon>
        <taxon>Prorocentrales</taxon>
        <taxon>Prorocentraceae</taxon>
        <taxon>Prorocentrum</taxon>
    </lineage>
</organism>
<sequence length="349" mass="38349">MKGGRVRDIWKRKGEKAITSSSRGTLVQAHTGRVHGAVPKDELDEHYPSAVAVSPSAVLSEDAGVHKSVAVHTRKRARQGYKIGDAELPDTRDPISETLADVDLLDDELFMLMHRSAHERVSVTRQLLEIIIVKFEKCGLQCNMDPGKTEVTLGLGGKGARRERRALTDPTTKILFDHSIWTLDCAPKMLMALGGCQSAASKAFAEDFAWARQAVPTLRSLPDPRQDLWPWLELVSNPFEWKRAVSALDPGFLIQCRIVSGGRLEYAIALVLEQAQFEKICDRLVEAAPAPAFTRYATTASKAGGPKDDAMTLSNLTVTALLGVSSVGPVELCRHKHTKELYALKCMNK</sequence>
<gene>
    <name evidence="1" type="ORF">PCOR1329_LOCUS53469</name>
</gene>
<reference evidence="1" key="1">
    <citation type="submission" date="2023-10" db="EMBL/GenBank/DDBJ databases">
        <authorList>
            <person name="Chen Y."/>
            <person name="Shah S."/>
            <person name="Dougan E. K."/>
            <person name="Thang M."/>
            <person name="Chan C."/>
        </authorList>
    </citation>
    <scope>NUCLEOTIDE SEQUENCE [LARGE SCALE GENOMIC DNA]</scope>
</reference>
<accession>A0ABN9V302</accession>
<dbReference type="EMBL" id="CAUYUJ010016517">
    <property type="protein sequence ID" value="CAK0866226.1"/>
    <property type="molecule type" value="Genomic_DNA"/>
</dbReference>
<dbReference type="Proteomes" id="UP001189429">
    <property type="component" value="Unassembled WGS sequence"/>
</dbReference>
<proteinExistence type="predicted"/>
<evidence type="ECO:0000313" key="2">
    <source>
        <dbReference type="Proteomes" id="UP001189429"/>
    </source>
</evidence>
<name>A0ABN9V302_9DINO</name>
<comment type="caution">
    <text evidence="1">The sequence shown here is derived from an EMBL/GenBank/DDBJ whole genome shotgun (WGS) entry which is preliminary data.</text>
</comment>
<keyword evidence="2" id="KW-1185">Reference proteome</keyword>
<evidence type="ECO:0000313" key="1">
    <source>
        <dbReference type="EMBL" id="CAK0866226.1"/>
    </source>
</evidence>
<protein>
    <submittedName>
        <fullName evidence="1">Uncharacterized protein</fullName>
    </submittedName>
</protein>